<dbReference type="Gene3D" id="3.40.1530.20">
    <property type="entry name" value="Protein of unknown function (DUF1491)"/>
    <property type="match status" value="1"/>
</dbReference>
<protein>
    <recommendedName>
        <fullName evidence="3">DUF1491 family protein</fullName>
    </recommendedName>
</protein>
<dbReference type="EMBL" id="LANJ01000011">
    <property type="protein sequence ID" value="KKC39829.1"/>
    <property type="molecule type" value="Genomic_DNA"/>
</dbReference>
<dbReference type="Pfam" id="PF07372">
    <property type="entry name" value="DUF1491"/>
    <property type="match status" value="1"/>
</dbReference>
<evidence type="ECO:0000313" key="2">
    <source>
        <dbReference type="Proteomes" id="UP000033411"/>
    </source>
</evidence>
<dbReference type="AlphaFoldDB" id="A0A0F5QII1"/>
<dbReference type="Proteomes" id="UP000033411">
    <property type="component" value="Unassembled WGS sequence"/>
</dbReference>
<organism evidence="1 2">
    <name type="scientific">Devosia epidermidihirudinis</name>
    <dbReference type="NCBI Taxonomy" id="1293439"/>
    <lineage>
        <taxon>Bacteria</taxon>
        <taxon>Pseudomonadati</taxon>
        <taxon>Pseudomonadota</taxon>
        <taxon>Alphaproteobacteria</taxon>
        <taxon>Hyphomicrobiales</taxon>
        <taxon>Devosiaceae</taxon>
        <taxon>Devosia</taxon>
    </lineage>
</organism>
<reference evidence="1 2" key="1">
    <citation type="submission" date="2015-03" db="EMBL/GenBank/DDBJ databases">
        <authorList>
            <person name="Lepp D."/>
            <person name="Hassan Y.I."/>
            <person name="Li X.-Z."/>
            <person name="Zhou T."/>
        </authorList>
    </citation>
    <scope>NUCLEOTIDE SEQUENCE [LARGE SCALE GENOMIC DNA]</scope>
    <source>
        <strain evidence="1 2">E84</strain>
    </source>
</reference>
<dbReference type="OrthoDB" id="9809136at2"/>
<keyword evidence="2" id="KW-1185">Reference proteome</keyword>
<comment type="caution">
    <text evidence="1">The sequence shown here is derived from an EMBL/GenBank/DDBJ whole genome shotgun (WGS) entry which is preliminary data.</text>
</comment>
<evidence type="ECO:0000313" key="1">
    <source>
        <dbReference type="EMBL" id="KKC39829.1"/>
    </source>
</evidence>
<dbReference type="STRING" id="1293439.WH87_06845"/>
<proteinExistence type="predicted"/>
<sequence length="116" mass="13070">MSRLRSDLWCSAFVRRHNDLGNMCVMSRRGDPIAGQVFIEVDHLDGTRSLFTPAPMSSLDDTAALVFQRRFSHAEPGKVRDRIAQEINFDPDLWVISLDLRGDDPGVELDVGSRNL</sequence>
<accession>A0A0F5QII1</accession>
<evidence type="ECO:0008006" key="3">
    <source>
        <dbReference type="Google" id="ProtNLM"/>
    </source>
</evidence>
<gene>
    <name evidence="1" type="ORF">WH87_06845</name>
</gene>
<name>A0A0F5QII1_9HYPH</name>
<dbReference type="PATRIC" id="fig|1293439.3.peg.939"/>
<dbReference type="InterPro" id="IPR009964">
    <property type="entry name" value="DUF1491"/>
</dbReference>
<dbReference type="RefSeq" id="WP_046137909.1">
    <property type="nucleotide sequence ID" value="NZ_LANJ01000011.1"/>
</dbReference>